<dbReference type="InterPro" id="IPR039989">
    <property type="entry name" value="NUDT9"/>
</dbReference>
<feature type="chain" id="PRO_5024304148" evidence="2">
    <location>
        <begin position="23"/>
        <end position="314"/>
    </location>
</feature>
<organism evidence="3 4">
    <name type="scientific">Trichuris muris</name>
    <name type="common">Mouse whipworm</name>
    <dbReference type="NCBI Taxonomy" id="70415"/>
    <lineage>
        <taxon>Eukaryota</taxon>
        <taxon>Metazoa</taxon>
        <taxon>Ecdysozoa</taxon>
        <taxon>Nematoda</taxon>
        <taxon>Enoplea</taxon>
        <taxon>Dorylaimia</taxon>
        <taxon>Trichinellida</taxon>
        <taxon>Trichuridae</taxon>
        <taxon>Trichuris</taxon>
    </lineage>
</organism>
<dbReference type="PANTHER" id="PTHR13030:SF8">
    <property type="entry name" value="ADP-RIBOSE PYROPHOSPHATASE, MITOCHONDRIAL"/>
    <property type="match status" value="1"/>
</dbReference>
<evidence type="ECO:0000256" key="2">
    <source>
        <dbReference type="SAM" id="SignalP"/>
    </source>
</evidence>
<dbReference type="InterPro" id="IPR015797">
    <property type="entry name" value="NUDIX_hydrolase-like_dom_sf"/>
</dbReference>
<sequence length="314" mass="35386">MVSARVVYWLVLLLLCQQGAKAVHGIGGSKIRGLFTSLKHRAPQAPTASSSTSGSSTTSSAEEGAGKQGKCRVYGIGKVLLPEDLIYPGTTIRRECAKYGRLRRNENYSPSCFTRLNLTNADPDEPGLMSTIRYNEVDKGINRRSVEGTYKVENNVPLNPKGRTGICGRGHLRRWGPNHISCFDIRRQIANDTAQYKQQLQVKAKLSSGSFVMSVPCDYVDDPDVDPPLKALRPVVRELIRQNGYQRADSILTFMFRRRKLQGKFYRNSRLNTDNAWIEKTIWKVIEYDGYDLGSLDIERMPDVSWKIIDVKPI</sequence>
<feature type="signal peptide" evidence="2">
    <location>
        <begin position="1"/>
        <end position="22"/>
    </location>
</feature>
<dbReference type="GO" id="GO:0047631">
    <property type="term" value="F:ADP-ribose diphosphatase activity"/>
    <property type="evidence" value="ECO:0007669"/>
    <property type="project" value="InterPro"/>
</dbReference>
<dbReference type="SUPFAM" id="SSF55811">
    <property type="entry name" value="Nudix"/>
    <property type="match status" value="1"/>
</dbReference>
<keyword evidence="2" id="KW-0732">Signal</keyword>
<dbReference type="Pfam" id="PF25969">
    <property type="entry name" value="NUDT9_N"/>
    <property type="match status" value="1"/>
</dbReference>
<evidence type="ECO:0000256" key="1">
    <source>
        <dbReference type="SAM" id="MobiDB-lite"/>
    </source>
</evidence>
<evidence type="ECO:0000313" key="4">
    <source>
        <dbReference type="WBParaSite" id="TMUE_3000012561.1"/>
    </source>
</evidence>
<proteinExistence type="predicted"/>
<protein>
    <submittedName>
        <fullName evidence="4">ADP-ribose pyrophosphatase, mitochondrial</fullName>
    </submittedName>
</protein>
<dbReference type="WBParaSite" id="TMUE_3000012561.1">
    <property type="protein sequence ID" value="TMUE_3000012561.1"/>
    <property type="gene ID" value="WBGene00288510"/>
</dbReference>
<keyword evidence="3" id="KW-1185">Reference proteome</keyword>
<accession>A0A5S6QYV1</accession>
<dbReference type="Proteomes" id="UP000046395">
    <property type="component" value="Unassembled WGS sequence"/>
</dbReference>
<dbReference type="PANTHER" id="PTHR13030">
    <property type="entry name" value="NUDIX HYDROLASE"/>
    <property type="match status" value="1"/>
</dbReference>
<feature type="compositionally biased region" description="Low complexity" evidence="1">
    <location>
        <begin position="47"/>
        <end position="63"/>
    </location>
</feature>
<name>A0A5S6QYV1_TRIMR</name>
<dbReference type="AlphaFoldDB" id="A0A5S6QYV1"/>
<reference evidence="4" key="1">
    <citation type="submission" date="2019-12" db="UniProtKB">
        <authorList>
            <consortium name="WormBaseParasite"/>
        </authorList>
    </citation>
    <scope>IDENTIFICATION</scope>
</reference>
<evidence type="ECO:0000313" key="3">
    <source>
        <dbReference type="Proteomes" id="UP000046395"/>
    </source>
</evidence>
<feature type="region of interest" description="Disordered" evidence="1">
    <location>
        <begin position="42"/>
        <end position="64"/>
    </location>
</feature>